<evidence type="ECO:0000256" key="1">
    <source>
        <dbReference type="SAM" id="MobiDB-lite"/>
    </source>
</evidence>
<sequence length="451" mass="52287">METSSYLFVRKRKRHNISSRIMDKRSSSESNISLDSLENNCIVNTKPKLDSPLDDNVDTILVPFYEKDVLIKVHKDQKKKTKQEHRSRKDTYSTSNSYLVKRDVKKIKTSSYLEKFRKQFIPHNIKKKQVEQEIRSLSPEFGDTERESFGEEYNNPVTEFYETEAYNEMFYDKILNDELEDYLENSFDAGLNLDDGGSQSADDNNLKSISEVSPPHRQVRRATVQPIQNIKLGGLGPDMEKIKPRLERARSLQRYSEKVRMENRLKIYKKSLEIELEKKANRNGSARPRCASKDSPKNEHNASYLVNNSADDKISKTLKNFKTKPKSANIKGNNENYKRNEEVIKQGDNKQRSQRQEFKTIKKQCNNNSNKKVKTAQDDNLKVTKSVRSSAKSKGINTEKDRAENIVPPVQISFSVNVGGVRPSSALRTLEEKHRRYQEQVKAFAFERNKM</sequence>
<keyword evidence="3" id="KW-1185">Reference proteome</keyword>
<feature type="region of interest" description="Disordered" evidence="1">
    <location>
        <begin position="75"/>
        <end position="94"/>
    </location>
</feature>
<evidence type="ECO:0008006" key="4">
    <source>
        <dbReference type="Google" id="ProtNLM"/>
    </source>
</evidence>
<evidence type="ECO:0000313" key="3">
    <source>
        <dbReference type="Proteomes" id="UP001153292"/>
    </source>
</evidence>
<feature type="region of interest" description="Disordered" evidence="1">
    <location>
        <begin position="279"/>
        <end position="308"/>
    </location>
</feature>
<feature type="compositionally biased region" description="Basic and acidic residues" evidence="1">
    <location>
        <begin position="291"/>
        <end position="300"/>
    </location>
</feature>
<accession>A0ABN8L7F9</accession>
<proteinExistence type="predicted"/>
<feature type="compositionally biased region" description="Basic residues" evidence="1">
    <location>
        <begin position="75"/>
        <end position="88"/>
    </location>
</feature>
<organism evidence="2 3">
    <name type="scientific">Chilo suppressalis</name>
    <name type="common">Asiatic rice borer moth</name>
    <dbReference type="NCBI Taxonomy" id="168631"/>
    <lineage>
        <taxon>Eukaryota</taxon>
        <taxon>Metazoa</taxon>
        <taxon>Ecdysozoa</taxon>
        <taxon>Arthropoda</taxon>
        <taxon>Hexapoda</taxon>
        <taxon>Insecta</taxon>
        <taxon>Pterygota</taxon>
        <taxon>Neoptera</taxon>
        <taxon>Endopterygota</taxon>
        <taxon>Lepidoptera</taxon>
        <taxon>Glossata</taxon>
        <taxon>Ditrysia</taxon>
        <taxon>Pyraloidea</taxon>
        <taxon>Crambidae</taxon>
        <taxon>Crambinae</taxon>
        <taxon>Chilo</taxon>
    </lineage>
</organism>
<evidence type="ECO:0000313" key="2">
    <source>
        <dbReference type="EMBL" id="CAH2981436.1"/>
    </source>
</evidence>
<dbReference type="Proteomes" id="UP001153292">
    <property type="component" value="Chromosome 12"/>
</dbReference>
<gene>
    <name evidence="2" type="ORF">CHILSU_LOCUS1980</name>
</gene>
<protein>
    <recommendedName>
        <fullName evidence="4">Protein LTV1 homolog</fullName>
    </recommendedName>
</protein>
<name>A0ABN8L7F9_CHISP</name>
<reference evidence="2" key="1">
    <citation type="submission" date="2021-12" db="EMBL/GenBank/DDBJ databases">
        <authorList>
            <person name="King R."/>
        </authorList>
    </citation>
    <scope>NUCLEOTIDE SEQUENCE</scope>
</reference>
<dbReference type="EMBL" id="OU963905">
    <property type="protein sequence ID" value="CAH2981436.1"/>
    <property type="molecule type" value="Genomic_DNA"/>
</dbReference>